<feature type="domain" description="Aldehyde dehydrogenase" evidence="4">
    <location>
        <begin position="14"/>
        <end position="473"/>
    </location>
</feature>
<dbReference type="InterPro" id="IPR050740">
    <property type="entry name" value="Aldehyde_DH_Superfamily"/>
</dbReference>
<keyword evidence="6" id="KW-1185">Reference proteome</keyword>
<feature type="active site" evidence="2">
    <location>
        <position position="250"/>
    </location>
</feature>
<evidence type="ECO:0000256" key="2">
    <source>
        <dbReference type="PROSITE-ProRule" id="PRU10007"/>
    </source>
</evidence>
<dbReference type="SUPFAM" id="SSF53720">
    <property type="entry name" value="ALDH-like"/>
    <property type="match status" value="1"/>
</dbReference>
<organism evidence="5 6">
    <name type="scientific">Oenococcus sicerae</name>
    <dbReference type="NCBI Taxonomy" id="2203724"/>
    <lineage>
        <taxon>Bacteria</taxon>
        <taxon>Bacillati</taxon>
        <taxon>Bacillota</taxon>
        <taxon>Bacilli</taxon>
        <taxon>Lactobacillales</taxon>
        <taxon>Lactobacillaceae</taxon>
        <taxon>Oenococcus</taxon>
    </lineage>
</organism>
<evidence type="ECO:0000259" key="4">
    <source>
        <dbReference type="Pfam" id="PF00171"/>
    </source>
</evidence>
<dbReference type="CDD" id="cd07088">
    <property type="entry name" value="ALDH_LactADH-AldA"/>
    <property type="match status" value="1"/>
</dbReference>
<name>A0ABX5QMD0_9LACO</name>
<dbReference type="Gene3D" id="3.40.309.10">
    <property type="entry name" value="Aldehyde Dehydrogenase, Chain A, domain 2"/>
    <property type="match status" value="1"/>
</dbReference>
<dbReference type="InterPro" id="IPR016161">
    <property type="entry name" value="Ald_DH/histidinol_DH"/>
</dbReference>
<dbReference type="Pfam" id="PF00171">
    <property type="entry name" value="Aldedh"/>
    <property type="match status" value="1"/>
</dbReference>
<dbReference type="PROSITE" id="PS00687">
    <property type="entry name" value="ALDEHYDE_DEHYDR_GLU"/>
    <property type="match status" value="1"/>
</dbReference>
<dbReference type="InterPro" id="IPR016163">
    <property type="entry name" value="Ald_DH_C"/>
</dbReference>
<dbReference type="Proteomes" id="UP000286907">
    <property type="component" value="Chromosome"/>
</dbReference>
<protein>
    <submittedName>
        <fullName evidence="5">Aldehyde dehydrogenase</fullName>
    </submittedName>
</protein>
<evidence type="ECO:0000313" key="5">
    <source>
        <dbReference type="EMBL" id="QAS69863.1"/>
    </source>
</evidence>
<dbReference type="EMBL" id="CP029684">
    <property type="protein sequence ID" value="QAS69863.1"/>
    <property type="molecule type" value="Genomic_DNA"/>
</dbReference>
<dbReference type="RefSeq" id="WP_128686336.1">
    <property type="nucleotide sequence ID" value="NZ_CP029684.2"/>
</dbReference>
<dbReference type="PANTHER" id="PTHR43353:SF5">
    <property type="entry name" value="SUCCINATE-SEMIALDEHYDE DEHYDROGENASE, MITOCHONDRIAL"/>
    <property type="match status" value="1"/>
</dbReference>
<dbReference type="PANTHER" id="PTHR43353">
    <property type="entry name" value="SUCCINATE-SEMIALDEHYDE DEHYDROGENASE, MITOCHONDRIAL"/>
    <property type="match status" value="1"/>
</dbReference>
<dbReference type="InterPro" id="IPR015590">
    <property type="entry name" value="Aldehyde_DH_dom"/>
</dbReference>
<dbReference type="NCBIfam" id="NF007497">
    <property type="entry name" value="PRK10090.1"/>
    <property type="match status" value="1"/>
</dbReference>
<evidence type="ECO:0000256" key="1">
    <source>
        <dbReference type="ARBA" id="ARBA00023002"/>
    </source>
</evidence>
<reference evidence="5 6" key="1">
    <citation type="journal article" date="2019" name="Syst. Appl. Microbiol.">
        <title>Oenococcus sicerae sp. nov., isolated from French cider.</title>
        <authorList>
            <person name="Cousin F.J."/>
            <person name="Le Guellec R."/>
            <person name="Chagnot C."/>
            <person name="Goux D."/>
            <person name="Dalmasso M."/>
            <person name="Laplace J.M."/>
            <person name="Cretenet M."/>
        </authorList>
    </citation>
    <scope>NUCLEOTIDE SEQUENCE [LARGE SCALE GENOMIC DNA]</scope>
    <source>
        <strain evidence="5 6">UCMA 15228</strain>
    </source>
</reference>
<dbReference type="Gene3D" id="3.40.605.10">
    <property type="entry name" value="Aldehyde Dehydrogenase, Chain A, domain 1"/>
    <property type="match status" value="1"/>
</dbReference>
<dbReference type="InterPro" id="IPR016162">
    <property type="entry name" value="Ald_DH_N"/>
</dbReference>
<evidence type="ECO:0000256" key="3">
    <source>
        <dbReference type="RuleBase" id="RU003345"/>
    </source>
</evidence>
<proteinExistence type="inferred from homology"/>
<comment type="similarity">
    <text evidence="3">Belongs to the aldehyde dehydrogenase family.</text>
</comment>
<sequence length="485" mass="52250">MALKQYQMYINGEWVDADDGKKSTVYNPATEEAISQVPSASSRQVKEAIDDAYTAQKSWKRVPAATRGAYLVKIAALIRQNSDRLAHILSEEEGKIVPLATVEVNFSADYIDYMAAQGRTYEGEVIQSDNANENIALLKQPIGVAAGILPWNFPFFLIARKFAPALVTGNTIVIKPSSDTPNIALEFAKLADQVALPKGVLNFVTGPGSVVGSELSQNEKIGIISLTGSVDSGKRVMADASGHIAKVSLELGGKAPAIVCKDADIDLAVQAIIDSRIDNNGELCNNCERVYVQEDVADEFTKKLVAKMAATSIGDPIKHEDIGMGPLINQAAVEKVDGMVQRAVQAGAKVACGGKRPEGKGWFYPATVVTNVKQSDELVQEEIFGPVLPVLTFKTLNQAIDMANDSKLGLTSSIFTENMDAAASAANELEDGETYINRYNFEAMQGFHAGWKESGLGGADGKHGLEEYVNTHVIYLQRHPEKADQ</sequence>
<keyword evidence="1 3" id="KW-0560">Oxidoreductase</keyword>
<dbReference type="InterPro" id="IPR029510">
    <property type="entry name" value="Ald_DH_CS_GLU"/>
</dbReference>
<gene>
    <name evidence="5" type="primary">aldA</name>
    <name evidence="5" type="ORF">DLJ48_04660</name>
</gene>
<evidence type="ECO:0000313" key="6">
    <source>
        <dbReference type="Proteomes" id="UP000286907"/>
    </source>
</evidence>
<accession>A0ABX5QMD0</accession>